<protein>
    <submittedName>
        <fullName evidence="2">Uncharacterized protein</fullName>
    </submittedName>
</protein>
<gene>
    <name evidence="2" type="ORF">CPLU01_12287</name>
</gene>
<dbReference type="AlphaFoldDB" id="A0A8H6JYX0"/>
<feature type="compositionally biased region" description="Basic and acidic residues" evidence="1">
    <location>
        <begin position="58"/>
        <end position="67"/>
    </location>
</feature>
<feature type="region of interest" description="Disordered" evidence="1">
    <location>
        <begin position="1"/>
        <end position="27"/>
    </location>
</feature>
<feature type="region of interest" description="Disordered" evidence="1">
    <location>
        <begin position="49"/>
        <end position="99"/>
    </location>
</feature>
<dbReference type="EMBL" id="WIGO01000249">
    <property type="protein sequence ID" value="KAF6822009.1"/>
    <property type="molecule type" value="Genomic_DNA"/>
</dbReference>
<proteinExistence type="predicted"/>
<comment type="caution">
    <text evidence="2">The sequence shown here is derived from an EMBL/GenBank/DDBJ whole genome shotgun (WGS) entry which is preliminary data.</text>
</comment>
<organism evidence="2 3">
    <name type="scientific">Colletotrichum plurivorum</name>
    <dbReference type="NCBI Taxonomy" id="2175906"/>
    <lineage>
        <taxon>Eukaryota</taxon>
        <taxon>Fungi</taxon>
        <taxon>Dikarya</taxon>
        <taxon>Ascomycota</taxon>
        <taxon>Pezizomycotina</taxon>
        <taxon>Sordariomycetes</taxon>
        <taxon>Hypocreomycetidae</taxon>
        <taxon>Glomerellales</taxon>
        <taxon>Glomerellaceae</taxon>
        <taxon>Colletotrichum</taxon>
        <taxon>Colletotrichum orchidearum species complex</taxon>
    </lineage>
</organism>
<keyword evidence="3" id="KW-1185">Reference proteome</keyword>
<accession>A0A8H6JYX0</accession>
<evidence type="ECO:0000256" key="1">
    <source>
        <dbReference type="SAM" id="MobiDB-lite"/>
    </source>
</evidence>
<sequence length="111" mass="12240">MDEFRPTALRSGPTGGRAGGELKSSRWTRDVGVPRDLIRRKGLNVQQSLNRHLPRFARANEPDESYRRSSAQRRRCLQTAVNPSSGNPGRAQIAASPTRAALRRSVGVCES</sequence>
<dbReference type="Proteomes" id="UP000654918">
    <property type="component" value="Unassembled WGS sequence"/>
</dbReference>
<evidence type="ECO:0000313" key="2">
    <source>
        <dbReference type="EMBL" id="KAF6822009.1"/>
    </source>
</evidence>
<evidence type="ECO:0000313" key="3">
    <source>
        <dbReference type="Proteomes" id="UP000654918"/>
    </source>
</evidence>
<reference evidence="2" key="1">
    <citation type="journal article" date="2020" name="Phytopathology">
        <title>Genome Sequence Resources of Colletotrichum truncatum, C. plurivorum, C. musicola, and C. sojae: Four Species Pathogenic to Soybean (Glycine max).</title>
        <authorList>
            <person name="Rogerio F."/>
            <person name="Boufleur T.R."/>
            <person name="Ciampi-Guillardi M."/>
            <person name="Sukno S.A."/>
            <person name="Thon M.R."/>
            <person name="Massola Junior N.S."/>
            <person name="Baroncelli R."/>
        </authorList>
    </citation>
    <scope>NUCLEOTIDE SEQUENCE</scope>
    <source>
        <strain evidence="2">LFN00145</strain>
    </source>
</reference>
<name>A0A8H6JYX0_9PEZI</name>